<accession>X1CKH7</accession>
<dbReference type="SUPFAM" id="SSF58038">
    <property type="entry name" value="SNARE fusion complex"/>
    <property type="match status" value="1"/>
</dbReference>
<reference evidence="1" key="1">
    <citation type="journal article" date="2014" name="Front. Microbiol.">
        <title>High frequency of phylogenetically diverse reductive dehalogenase-homologous genes in deep subseafloor sedimentary metagenomes.</title>
        <authorList>
            <person name="Kawai M."/>
            <person name="Futagami T."/>
            <person name="Toyoda A."/>
            <person name="Takaki Y."/>
            <person name="Nishi S."/>
            <person name="Hori S."/>
            <person name="Arai W."/>
            <person name="Tsubouchi T."/>
            <person name="Morono Y."/>
            <person name="Uchiyama I."/>
            <person name="Ito T."/>
            <person name="Fujiyama A."/>
            <person name="Inagaki F."/>
            <person name="Takami H."/>
        </authorList>
    </citation>
    <scope>NUCLEOTIDE SEQUENCE</scope>
    <source>
        <strain evidence="1">Expedition CK06-06</strain>
    </source>
</reference>
<dbReference type="AlphaFoldDB" id="X1CKH7"/>
<name>X1CKH7_9ZZZZ</name>
<sequence>MRVERIQDGVERIIFASGPQALKKIQERDQQFSETAQILNTPIENVKHAALTITDELDSSNKKLTRILEEVTKIEAESLLKKANAIENTKLIFIEKEKWDEEEIVMLGSKISKDDAHSISIIILIGKTVRIFVFAGKN</sequence>
<protein>
    <submittedName>
        <fullName evidence="1">Uncharacterized protein</fullName>
    </submittedName>
</protein>
<dbReference type="Gene3D" id="6.10.250.550">
    <property type="match status" value="1"/>
</dbReference>
<evidence type="ECO:0000313" key="1">
    <source>
        <dbReference type="EMBL" id="GAG84711.1"/>
    </source>
</evidence>
<organism evidence="1">
    <name type="scientific">marine sediment metagenome</name>
    <dbReference type="NCBI Taxonomy" id="412755"/>
    <lineage>
        <taxon>unclassified sequences</taxon>
        <taxon>metagenomes</taxon>
        <taxon>ecological metagenomes</taxon>
    </lineage>
</organism>
<dbReference type="EMBL" id="BART01014089">
    <property type="protein sequence ID" value="GAG84711.1"/>
    <property type="molecule type" value="Genomic_DNA"/>
</dbReference>
<gene>
    <name evidence="1" type="ORF">S01H4_28367</name>
</gene>
<comment type="caution">
    <text evidence="1">The sequence shown here is derived from an EMBL/GenBank/DDBJ whole genome shotgun (WGS) entry which is preliminary data.</text>
</comment>
<feature type="non-terminal residue" evidence="1">
    <location>
        <position position="138"/>
    </location>
</feature>
<proteinExistence type="predicted"/>